<comment type="caution">
    <text evidence="2">The sequence shown here is derived from an EMBL/GenBank/DDBJ whole genome shotgun (WGS) entry which is preliminary data.</text>
</comment>
<keyword evidence="1" id="KW-1133">Transmembrane helix</keyword>
<gene>
    <name evidence="2" type="ORF">J5Y10_11500</name>
</gene>
<dbReference type="EMBL" id="JAGIZA010000005">
    <property type="protein sequence ID" value="MBP0493402.1"/>
    <property type="molecule type" value="Genomic_DNA"/>
</dbReference>
<proteinExistence type="predicted"/>
<accession>A0A940N390</accession>
<evidence type="ECO:0000313" key="2">
    <source>
        <dbReference type="EMBL" id="MBP0493402.1"/>
    </source>
</evidence>
<organism evidence="2 3">
    <name type="scientific">Roseomonas indoligenes</name>
    <dbReference type="NCBI Taxonomy" id="2820811"/>
    <lineage>
        <taxon>Bacteria</taxon>
        <taxon>Pseudomonadati</taxon>
        <taxon>Pseudomonadota</taxon>
        <taxon>Alphaproteobacteria</taxon>
        <taxon>Acetobacterales</taxon>
        <taxon>Roseomonadaceae</taxon>
        <taxon>Roseomonas</taxon>
    </lineage>
</organism>
<keyword evidence="1" id="KW-0812">Transmembrane</keyword>
<evidence type="ECO:0000313" key="3">
    <source>
        <dbReference type="Proteomes" id="UP000677537"/>
    </source>
</evidence>
<dbReference type="RefSeq" id="WP_209373632.1">
    <property type="nucleotide sequence ID" value="NZ_JAGIZA010000005.1"/>
</dbReference>
<dbReference type="AlphaFoldDB" id="A0A940N390"/>
<keyword evidence="3" id="KW-1185">Reference proteome</keyword>
<evidence type="ECO:0008006" key="4">
    <source>
        <dbReference type="Google" id="ProtNLM"/>
    </source>
</evidence>
<reference evidence="2" key="1">
    <citation type="submission" date="2021-03" db="EMBL/GenBank/DDBJ databases">
        <authorList>
            <person name="So Y."/>
        </authorList>
    </citation>
    <scope>NUCLEOTIDE SEQUENCE</scope>
    <source>
        <strain evidence="2">SG15</strain>
    </source>
</reference>
<evidence type="ECO:0000256" key="1">
    <source>
        <dbReference type="SAM" id="Phobius"/>
    </source>
</evidence>
<sequence length="246" mass="26412">MQADQRAAIWEEVWAEYDARQAERTLEAPRAVRGGAVPRPGTKATGVDARGWPRPWEAEQARKVRPRIRLRPLMQVGLAAMAAAMLLAGWLVLPWLLGVRLSLPIGQGDAPGLLRQVDAPSTLASLRAGLAAEVPEDETGGARRYLSALADRMAESWARPEGMSAWLGARRRGGREDGPAVALSSLRSARAVGLASFRLEYGPRNEDGGVAFEMAWQGEGFRVTGVTFLNAPSAARAVAGPVVAMR</sequence>
<feature type="transmembrane region" description="Helical" evidence="1">
    <location>
        <begin position="73"/>
        <end position="97"/>
    </location>
</feature>
<protein>
    <recommendedName>
        <fullName evidence="4">DUF2939 domain-containing protein</fullName>
    </recommendedName>
</protein>
<name>A0A940N390_9PROT</name>
<keyword evidence="1" id="KW-0472">Membrane</keyword>
<dbReference type="Proteomes" id="UP000677537">
    <property type="component" value="Unassembled WGS sequence"/>
</dbReference>